<proteinExistence type="predicted"/>
<evidence type="ECO:0000313" key="2">
    <source>
        <dbReference type="Proteomes" id="UP001295420"/>
    </source>
</evidence>
<dbReference type="Proteomes" id="UP001295420">
    <property type="component" value="Unassembled WGS sequence"/>
</dbReference>
<dbReference type="EMBL" id="CAKMTQ010000001">
    <property type="protein sequence ID" value="CAH1521438.1"/>
    <property type="molecule type" value="Genomic_DNA"/>
</dbReference>
<accession>A0AAU9Q0G7</accession>
<reference evidence="1" key="1">
    <citation type="submission" date="2022-01" db="EMBL/GenBank/DDBJ databases">
        <authorList>
            <person name="Lagorce A."/>
        </authorList>
    </citation>
    <scope>NUCLEOTIDE SEQUENCE</scope>
    <source>
        <strain evidence="1">Th15_F1_D04</strain>
    </source>
</reference>
<evidence type="ECO:0000313" key="1">
    <source>
        <dbReference type="EMBL" id="CAH1521438.1"/>
    </source>
</evidence>
<gene>
    <name evidence="1" type="ORF">THF1D04_10885</name>
</gene>
<protein>
    <recommendedName>
        <fullName evidence="3">Teicoplanin resistance protein VanZ</fullName>
    </recommendedName>
</protein>
<name>A0AAU9Q0G7_9VIBR</name>
<comment type="caution">
    <text evidence="1">The sequence shown here is derived from an EMBL/GenBank/DDBJ whole genome shotgun (WGS) entry which is preliminary data.</text>
</comment>
<evidence type="ECO:0008006" key="3">
    <source>
        <dbReference type="Google" id="ProtNLM"/>
    </source>
</evidence>
<dbReference type="RefSeq" id="WP_409930059.1">
    <property type="nucleotide sequence ID" value="NZ_CAKMTQ010000001.1"/>
</dbReference>
<organism evidence="1 2">
    <name type="scientific">Vibrio owensii</name>
    <dbReference type="NCBI Taxonomy" id="696485"/>
    <lineage>
        <taxon>Bacteria</taxon>
        <taxon>Pseudomonadati</taxon>
        <taxon>Pseudomonadota</taxon>
        <taxon>Gammaproteobacteria</taxon>
        <taxon>Vibrionales</taxon>
        <taxon>Vibrionaceae</taxon>
        <taxon>Vibrio</taxon>
    </lineage>
</organism>
<sequence>MDFGKYKETRHLKPLQVPSKEKLLLDVSNIEDSFTGRTDASIANTFIFEASYLIVNSLALFEQGYFDCAFYSLRQSLEVAMTMMYLCDSEEEVRKRELEKWKSEQHFPMYAGMIKHLEVNESEFKDIKSKLSEFFDETDKVKKRLNKYVHKQGFDKLYASRNHPLNRIKNKYDDEVFVDEFVGYVESCIGAVAVMRLAIDPMPVLLNDEEIYARTGDTITYPYSDEFIAKYIGFDAIEKYKQTSMYTLHYDNFMQEEKQNEAVSWVIKDKFVDVRRSGEILEQGHLLSQVELLGVIALQHIESATKFYTCGGFVMYFSNRDTLRQKQEWDSRQFDSFLEATPGTNLPFDEVFISAFKAPVGEIFLEHNELISENDIYNVERLISSLK</sequence>
<dbReference type="AlphaFoldDB" id="A0AAU9Q0G7"/>